<dbReference type="Pfam" id="PF13622">
    <property type="entry name" value="4HBT_3"/>
    <property type="match status" value="1"/>
</dbReference>
<organism evidence="2 3">
    <name type="scientific">Pseudonocardia abyssalis</name>
    <dbReference type="NCBI Taxonomy" id="2792008"/>
    <lineage>
        <taxon>Bacteria</taxon>
        <taxon>Bacillati</taxon>
        <taxon>Actinomycetota</taxon>
        <taxon>Actinomycetes</taxon>
        <taxon>Pseudonocardiales</taxon>
        <taxon>Pseudonocardiaceae</taxon>
        <taxon>Pseudonocardia</taxon>
    </lineage>
</organism>
<dbReference type="RefSeq" id="WP_218605032.1">
    <property type="nucleotide sequence ID" value="NZ_JADQDJ010000292.1"/>
</dbReference>
<feature type="domain" description="Acyl-CoA thioesterase-like N-terminal HotDog" evidence="1">
    <location>
        <begin position="165"/>
        <end position="241"/>
    </location>
</feature>
<sequence>MPASTLDRLRAAVTDPTRLAPASRTAGARLVEVEPGRVVATLPSAEVLPPLGAALVLADFLLGAVVGTGLAPGLRVSTLSLHASVHAPGTGALTATARLGHLGTTGVSTAEVRGVDGSLVATLSSRCAVLPASAPPPVAESSPTALALRVTPGVAVGTADPGLANFGSTVQGGVLATVLAHALDAAAGGVELDVTFVRPVPTDGAEFTARATPVHAGSRFAVGRAELRDARDRLAAVGVASRWLGT</sequence>
<evidence type="ECO:0000313" key="3">
    <source>
        <dbReference type="Proteomes" id="UP000694287"/>
    </source>
</evidence>
<dbReference type="EMBL" id="JADQDK010000001">
    <property type="protein sequence ID" value="MBW0136959.1"/>
    <property type="molecule type" value="Genomic_DNA"/>
</dbReference>
<gene>
    <name evidence="2" type="ORF">I4I81_22215</name>
</gene>
<evidence type="ECO:0000313" key="2">
    <source>
        <dbReference type="EMBL" id="MBW0136959.1"/>
    </source>
</evidence>
<name>A0ABS6UXK3_9PSEU</name>
<evidence type="ECO:0000259" key="1">
    <source>
        <dbReference type="Pfam" id="PF13622"/>
    </source>
</evidence>
<proteinExistence type="predicted"/>
<accession>A0ABS6UXK3</accession>
<dbReference type="InterPro" id="IPR049449">
    <property type="entry name" value="TesB_ACOT8-like_N"/>
</dbReference>
<dbReference type="CDD" id="cd03443">
    <property type="entry name" value="PaaI_thioesterase"/>
    <property type="match status" value="2"/>
</dbReference>
<dbReference type="Proteomes" id="UP000694287">
    <property type="component" value="Unassembled WGS sequence"/>
</dbReference>
<protein>
    <submittedName>
        <fullName evidence="2">PaaI family thioesterase</fullName>
    </submittedName>
</protein>
<keyword evidence="3" id="KW-1185">Reference proteome</keyword>
<reference evidence="2 3" key="1">
    <citation type="submission" date="2020-11" db="EMBL/GenBank/DDBJ databases">
        <title>Pseudonocardia abyssalis sp. nov. and Pseudonocardia oceani sp. nov., description and phylogenomic analysis of two novel actinomycetes isolated from the deep Southern Ocean.</title>
        <authorList>
            <person name="Parra J."/>
        </authorList>
    </citation>
    <scope>NUCLEOTIDE SEQUENCE [LARGE SCALE GENOMIC DNA]</scope>
    <source>
        <strain evidence="2 3">KRD-168</strain>
    </source>
</reference>
<comment type="caution">
    <text evidence="2">The sequence shown here is derived from an EMBL/GenBank/DDBJ whole genome shotgun (WGS) entry which is preliminary data.</text>
</comment>